<feature type="domain" description="KRAB" evidence="1">
    <location>
        <begin position="9"/>
        <end position="80"/>
    </location>
</feature>
<proteinExistence type="predicted"/>
<evidence type="ECO:0000313" key="4">
    <source>
        <dbReference type="Proteomes" id="UP000335636"/>
    </source>
</evidence>
<accession>A0A5E4BXY5</accession>
<dbReference type="AlphaFoldDB" id="A0A5E4BXY5"/>
<gene>
    <name evidence="2" type="ORF">GHT09_010712</name>
    <name evidence="3" type="ORF">MONAX_5E032852</name>
</gene>
<dbReference type="GO" id="GO:0006355">
    <property type="term" value="P:regulation of DNA-templated transcription"/>
    <property type="evidence" value="ECO:0007669"/>
    <property type="project" value="InterPro"/>
</dbReference>
<dbReference type="Proteomes" id="UP000335636">
    <property type="component" value="Unassembled WGS sequence"/>
</dbReference>
<dbReference type="Pfam" id="PF01352">
    <property type="entry name" value="KRAB"/>
    <property type="match status" value="1"/>
</dbReference>
<reference evidence="2" key="2">
    <citation type="submission" date="2020-08" db="EMBL/GenBank/DDBJ databases">
        <authorList>
            <person name="Shumante A."/>
            <person name="Zimin A.V."/>
            <person name="Puiu D."/>
            <person name="Salzberg S.L."/>
        </authorList>
    </citation>
    <scope>NUCLEOTIDE SEQUENCE</scope>
    <source>
        <strain evidence="2">WC2-LM</strain>
        <tissue evidence="2">Liver</tissue>
    </source>
</reference>
<dbReference type="InterPro" id="IPR036051">
    <property type="entry name" value="KRAB_dom_sf"/>
</dbReference>
<dbReference type="SMART" id="SM00349">
    <property type="entry name" value="KRAB"/>
    <property type="match status" value="1"/>
</dbReference>
<sequence length="143" mass="16171">MAATYQGVVVFSDVTVDFSQEEWEYLDSVQRVLYRDVMLENYSNLVSVGLSISKPAVITLLEQGHEPWTDGPVPAKSQSLHKWQKSRVLKKSSTGGNPSICEEVTPLSLEGPNLESPQVFLSSWWLWGRFQKKGLRHSKIVLH</sequence>
<dbReference type="PANTHER" id="PTHR23232">
    <property type="entry name" value="KRAB DOMAIN C2H2 ZINC FINGER"/>
    <property type="match status" value="1"/>
</dbReference>
<reference evidence="3 4" key="1">
    <citation type="submission" date="2019-04" db="EMBL/GenBank/DDBJ databases">
        <authorList>
            <person name="Alioto T."/>
            <person name="Alioto T."/>
        </authorList>
    </citation>
    <scope>NUCLEOTIDE SEQUENCE [LARGE SCALE GENOMIC DNA]</scope>
</reference>
<keyword evidence="4" id="KW-1185">Reference proteome</keyword>
<dbReference type="CDD" id="cd07765">
    <property type="entry name" value="KRAB_A-box"/>
    <property type="match status" value="1"/>
</dbReference>
<dbReference type="PANTHER" id="PTHR23232:SF117">
    <property type="entry name" value="KRAB DOMAIN-CONTAINING PROTEIN"/>
    <property type="match status" value="1"/>
</dbReference>
<protein>
    <recommendedName>
        <fullName evidence="1">KRAB domain-containing protein</fullName>
    </recommendedName>
</protein>
<dbReference type="InterPro" id="IPR001909">
    <property type="entry name" value="KRAB"/>
</dbReference>
<dbReference type="EMBL" id="CABDUW010000737">
    <property type="protein sequence ID" value="VTJ74345.1"/>
    <property type="molecule type" value="Genomic_DNA"/>
</dbReference>
<dbReference type="InterPro" id="IPR050169">
    <property type="entry name" value="Krueppel_C2H2_ZnF"/>
</dbReference>
<dbReference type="EMBL" id="WJEC01001671">
    <property type="protein sequence ID" value="KAF7478251.1"/>
    <property type="molecule type" value="Genomic_DNA"/>
</dbReference>
<dbReference type="Proteomes" id="UP000662637">
    <property type="component" value="Unassembled WGS sequence"/>
</dbReference>
<evidence type="ECO:0000259" key="1">
    <source>
        <dbReference type="PROSITE" id="PS50805"/>
    </source>
</evidence>
<dbReference type="Gene3D" id="6.10.140.140">
    <property type="match status" value="1"/>
</dbReference>
<evidence type="ECO:0000313" key="3">
    <source>
        <dbReference type="EMBL" id="VTJ74345.1"/>
    </source>
</evidence>
<evidence type="ECO:0000313" key="2">
    <source>
        <dbReference type="EMBL" id="KAF7478251.1"/>
    </source>
</evidence>
<organism evidence="3 4">
    <name type="scientific">Marmota monax</name>
    <name type="common">Woodchuck</name>
    <dbReference type="NCBI Taxonomy" id="9995"/>
    <lineage>
        <taxon>Eukaryota</taxon>
        <taxon>Metazoa</taxon>
        <taxon>Chordata</taxon>
        <taxon>Craniata</taxon>
        <taxon>Vertebrata</taxon>
        <taxon>Euteleostomi</taxon>
        <taxon>Mammalia</taxon>
        <taxon>Eutheria</taxon>
        <taxon>Euarchontoglires</taxon>
        <taxon>Glires</taxon>
        <taxon>Rodentia</taxon>
        <taxon>Sciuromorpha</taxon>
        <taxon>Sciuridae</taxon>
        <taxon>Xerinae</taxon>
        <taxon>Marmotini</taxon>
        <taxon>Marmota</taxon>
    </lineage>
</organism>
<name>A0A5E4BXY5_MARMO</name>
<dbReference type="PROSITE" id="PS50805">
    <property type="entry name" value="KRAB"/>
    <property type="match status" value="1"/>
</dbReference>
<dbReference type="SUPFAM" id="SSF109640">
    <property type="entry name" value="KRAB domain (Kruppel-associated box)"/>
    <property type="match status" value="1"/>
</dbReference>